<evidence type="ECO:0000259" key="5">
    <source>
        <dbReference type="Pfam" id="PF04542"/>
    </source>
</evidence>
<dbReference type="InterPro" id="IPR013325">
    <property type="entry name" value="RNA_pol_sigma_r2"/>
</dbReference>
<evidence type="ECO:0000256" key="3">
    <source>
        <dbReference type="ARBA" id="ARBA00023082"/>
    </source>
</evidence>
<keyword evidence="4" id="KW-0804">Transcription</keyword>
<dbReference type="Pfam" id="PF08281">
    <property type="entry name" value="Sigma70_r4_2"/>
    <property type="match status" value="1"/>
</dbReference>
<evidence type="ECO:0000256" key="4">
    <source>
        <dbReference type="ARBA" id="ARBA00023163"/>
    </source>
</evidence>
<evidence type="ECO:0000313" key="8">
    <source>
        <dbReference type="Proteomes" id="UP001165444"/>
    </source>
</evidence>
<evidence type="ECO:0000256" key="2">
    <source>
        <dbReference type="ARBA" id="ARBA00023015"/>
    </source>
</evidence>
<organism evidence="7 8">
    <name type="scientific">Parabacteroides faecalis</name>
    <dbReference type="NCBI Taxonomy" id="2924040"/>
    <lineage>
        <taxon>Bacteria</taxon>
        <taxon>Pseudomonadati</taxon>
        <taxon>Bacteroidota</taxon>
        <taxon>Bacteroidia</taxon>
        <taxon>Bacteroidales</taxon>
        <taxon>Tannerellaceae</taxon>
        <taxon>Parabacteroides</taxon>
    </lineage>
</organism>
<dbReference type="NCBIfam" id="TIGR02937">
    <property type="entry name" value="sigma70-ECF"/>
    <property type="match status" value="1"/>
</dbReference>
<dbReference type="InterPro" id="IPR013324">
    <property type="entry name" value="RNA_pol_sigma_r3/r4-like"/>
</dbReference>
<dbReference type="InterPro" id="IPR007627">
    <property type="entry name" value="RNA_pol_sigma70_r2"/>
</dbReference>
<keyword evidence="2" id="KW-0805">Transcription regulation</keyword>
<dbReference type="Gene3D" id="1.10.10.10">
    <property type="entry name" value="Winged helix-like DNA-binding domain superfamily/Winged helix DNA-binding domain"/>
    <property type="match status" value="1"/>
</dbReference>
<dbReference type="PANTHER" id="PTHR43133:SF46">
    <property type="entry name" value="RNA POLYMERASE SIGMA-70 FACTOR ECF SUBFAMILY"/>
    <property type="match status" value="1"/>
</dbReference>
<feature type="domain" description="RNA polymerase sigma factor 70 region 4 type 2" evidence="6">
    <location>
        <begin position="119"/>
        <end position="171"/>
    </location>
</feature>
<comment type="caution">
    <text evidence="7">The sequence shown here is derived from an EMBL/GenBank/DDBJ whole genome shotgun (WGS) entry which is preliminary data.</text>
</comment>
<gene>
    <name evidence="7" type="ORF">MUN53_15005</name>
</gene>
<evidence type="ECO:0000259" key="6">
    <source>
        <dbReference type="Pfam" id="PF08281"/>
    </source>
</evidence>
<keyword evidence="8" id="KW-1185">Reference proteome</keyword>
<dbReference type="SUPFAM" id="SSF88659">
    <property type="entry name" value="Sigma3 and sigma4 domains of RNA polymerase sigma factors"/>
    <property type="match status" value="1"/>
</dbReference>
<feature type="domain" description="RNA polymerase sigma-70 region 2" evidence="5">
    <location>
        <begin position="25"/>
        <end position="90"/>
    </location>
</feature>
<protein>
    <submittedName>
        <fullName evidence="7">RNA polymerase sigma-70 factor</fullName>
    </submittedName>
</protein>
<dbReference type="Pfam" id="PF04542">
    <property type="entry name" value="Sigma70_r2"/>
    <property type="match status" value="1"/>
</dbReference>
<dbReference type="InterPro" id="IPR039425">
    <property type="entry name" value="RNA_pol_sigma-70-like"/>
</dbReference>
<accession>A0ABT0C4F5</accession>
<comment type="similarity">
    <text evidence="1">Belongs to the sigma-70 factor family. ECF subfamily.</text>
</comment>
<keyword evidence="3" id="KW-0731">Sigma factor</keyword>
<sequence length="180" mass="21157">MGKDGDNILLDLLKESDQKAFKRLFYSYAEPLKTFIQYFIHNPEIAEELVLDIFTSLWENRKHLDIQTSLKAYLFQAARNKVASYFRSKKDQAYLEEIPDFDAAQDDVFSLLEVQELSNLLEEAVSLLPERCREIFSKSRYDLLSNKELAENMNISEKTVENQITIALKKIRKFLDEKYL</sequence>
<dbReference type="SUPFAM" id="SSF88946">
    <property type="entry name" value="Sigma2 domain of RNA polymerase sigma factors"/>
    <property type="match status" value="1"/>
</dbReference>
<evidence type="ECO:0000256" key="1">
    <source>
        <dbReference type="ARBA" id="ARBA00010641"/>
    </source>
</evidence>
<dbReference type="InterPro" id="IPR014327">
    <property type="entry name" value="RNA_pol_sigma70_bacteroid"/>
</dbReference>
<dbReference type="InterPro" id="IPR013249">
    <property type="entry name" value="RNA_pol_sigma70_r4_t2"/>
</dbReference>
<dbReference type="NCBIfam" id="TIGR02985">
    <property type="entry name" value="Sig70_bacteroi1"/>
    <property type="match status" value="1"/>
</dbReference>
<dbReference type="Proteomes" id="UP001165444">
    <property type="component" value="Unassembled WGS sequence"/>
</dbReference>
<dbReference type="InterPro" id="IPR014284">
    <property type="entry name" value="RNA_pol_sigma-70_dom"/>
</dbReference>
<dbReference type="Gene3D" id="1.10.1740.10">
    <property type="match status" value="1"/>
</dbReference>
<proteinExistence type="inferred from homology"/>
<reference evidence="7 8" key="1">
    <citation type="submission" date="2022-03" db="EMBL/GenBank/DDBJ databases">
        <title>Parabacteroides sp. nov. isolated from swine feces.</title>
        <authorList>
            <person name="Bak J.E."/>
        </authorList>
    </citation>
    <scope>NUCLEOTIDE SEQUENCE [LARGE SCALE GENOMIC DNA]</scope>
    <source>
        <strain evidence="7 8">AGMB00274</strain>
    </source>
</reference>
<dbReference type="RefSeq" id="WP_243326320.1">
    <property type="nucleotide sequence ID" value="NZ_JAKZMM010000047.1"/>
</dbReference>
<dbReference type="InterPro" id="IPR036388">
    <property type="entry name" value="WH-like_DNA-bd_sf"/>
</dbReference>
<name>A0ABT0C4F5_9BACT</name>
<dbReference type="PANTHER" id="PTHR43133">
    <property type="entry name" value="RNA POLYMERASE ECF-TYPE SIGMA FACTO"/>
    <property type="match status" value="1"/>
</dbReference>
<dbReference type="EMBL" id="JAKZMM010000047">
    <property type="protein sequence ID" value="MCJ2381898.1"/>
    <property type="molecule type" value="Genomic_DNA"/>
</dbReference>
<evidence type="ECO:0000313" key="7">
    <source>
        <dbReference type="EMBL" id="MCJ2381898.1"/>
    </source>
</evidence>